<feature type="compositionally biased region" description="Basic and acidic residues" evidence="1">
    <location>
        <begin position="15"/>
        <end position="24"/>
    </location>
</feature>
<keyword evidence="3" id="KW-1185">Reference proteome</keyword>
<dbReference type="Proteomes" id="UP001422759">
    <property type="component" value="Unassembled WGS sequence"/>
</dbReference>
<accession>A0ABN2ZL13</accession>
<proteinExistence type="predicted"/>
<evidence type="ECO:0000313" key="3">
    <source>
        <dbReference type="Proteomes" id="UP001422759"/>
    </source>
</evidence>
<dbReference type="EMBL" id="BAAANT010000015">
    <property type="protein sequence ID" value="GAA2143874.1"/>
    <property type="molecule type" value="Genomic_DNA"/>
</dbReference>
<gene>
    <name evidence="2" type="ORF">GCM10009760_30730</name>
</gene>
<evidence type="ECO:0000256" key="1">
    <source>
        <dbReference type="SAM" id="MobiDB-lite"/>
    </source>
</evidence>
<organism evidence="2 3">
    <name type="scientific">Kitasatospora kazusensis</name>
    <dbReference type="NCBI Taxonomy" id="407974"/>
    <lineage>
        <taxon>Bacteria</taxon>
        <taxon>Bacillati</taxon>
        <taxon>Actinomycetota</taxon>
        <taxon>Actinomycetes</taxon>
        <taxon>Kitasatosporales</taxon>
        <taxon>Streptomycetaceae</taxon>
        <taxon>Kitasatospora</taxon>
    </lineage>
</organism>
<comment type="caution">
    <text evidence="2">The sequence shown here is derived from an EMBL/GenBank/DDBJ whole genome shotgun (WGS) entry which is preliminary data.</text>
</comment>
<protein>
    <submittedName>
        <fullName evidence="2">Uncharacterized protein</fullName>
    </submittedName>
</protein>
<feature type="region of interest" description="Disordered" evidence="1">
    <location>
        <begin position="1"/>
        <end position="24"/>
    </location>
</feature>
<evidence type="ECO:0000313" key="2">
    <source>
        <dbReference type="EMBL" id="GAA2143874.1"/>
    </source>
</evidence>
<reference evidence="2 3" key="1">
    <citation type="journal article" date="2019" name="Int. J. Syst. Evol. Microbiol.">
        <title>The Global Catalogue of Microorganisms (GCM) 10K type strain sequencing project: providing services to taxonomists for standard genome sequencing and annotation.</title>
        <authorList>
            <consortium name="The Broad Institute Genomics Platform"/>
            <consortium name="The Broad Institute Genome Sequencing Center for Infectious Disease"/>
            <person name="Wu L."/>
            <person name="Ma J."/>
        </authorList>
    </citation>
    <scope>NUCLEOTIDE SEQUENCE [LARGE SCALE GENOMIC DNA]</scope>
    <source>
        <strain evidence="2 3">JCM 14560</strain>
    </source>
</reference>
<sequence>MAPRTLRSMTTDPQDPSRADHEHAAHQALLRETADRLGDTWRELMDRLK</sequence>
<name>A0ABN2ZL13_9ACTN</name>